<evidence type="ECO:0000313" key="7">
    <source>
        <dbReference type="Proteomes" id="UP000887540"/>
    </source>
</evidence>
<dbReference type="InterPro" id="IPR019427">
    <property type="entry name" value="7TM_GPCR_serpentine_rcpt_Srw"/>
</dbReference>
<proteinExistence type="predicted"/>
<evidence type="ECO:0000259" key="6">
    <source>
        <dbReference type="PROSITE" id="PS50262"/>
    </source>
</evidence>
<protein>
    <submittedName>
        <fullName evidence="8">G-protein coupled receptors family 1 profile domain-containing protein</fullName>
    </submittedName>
</protein>
<dbReference type="SUPFAM" id="SSF81321">
    <property type="entry name" value="Family A G protein-coupled receptor-like"/>
    <property type="match status" value="1"/>
</dbReference>
<reference evidence="8" key="1">
    <citation type="submission" date="2022-11" db="UniProtKB">
        <authorList>
            <consortium name="WormBaseParasite"/>
        </authorList>
    </citation>
    <scope>IDENTIFICATION</scope>
</reference>
<accession>A0A914EBQ1</accession>
<dbReference type="GO" id="GO:0005886">
    <property type="term" value="C:plasma membrane"/>
    <property type="evidence" value="ECO:0007669"/>
    <property type="project" value="TreeGrafter"/>
</dbReference>
<sequence length="305" mass="34985">MSLHLCSGDFELFDLTNNDTIHFITTILQISSTYGIVHKYIALVICMFGSVANAMHIFVLTRPIMRKSSVNQLLSIIAVCDICTMLSYTVYIIRFDVMIDHNNPPPGYQLKWVIFAIAHVVVSIALHTITLYLCVVTAYMRYFSIKKFECRLNQTNLSCFIFIITMICVAVLCIPTLLVHEIRRVENPNREILYGVQISELSLGSTCFLFKLNLWLTGIFFKVIPCVLLIVFTIALLMELQNNRRKHRVLVSGNSLIAKKRESRRDRTTLMLVILLAVFLCTELPQGERKPKLKKYTGNARNHFL</sequence>
<feature type="transmembrane region" description="Helical" evidence="5">
    <location>
        <begin position="40"/>
        <end position="61"/>
    </location>
</feature>
<evidence type="ECO:0000256" key="2">
    <source>
        <dbReference type="ARBA" id="ARBA00022692"/>
    </source>
</evidence>
<feature type="domain" description="G-protein coupled receptors family 1 profile" evidence="6">
    <location>
        <begin position="52"/>
        <end position="285"/>
    </location>
</feature>
<evidence type="ECO:0000256" key="3">
    <source>
        <dbReference type="ARBA" id="ARBA00022989"/>
    </source>
</evidence>
<feature type="transmembrane region" description="Helical" evidence="5">
    <location>
        <begin position="219"/>
        <end position="238"/>
    </location>
</feature>
<organism evidence="7 8">
    <name type="scientific">Acrobeloides nanus</name>
    <dbReference type="NCBI Taxonomy" id="290746"/>
    <lineage>
        <taxon>Eukaryota</taxon>
        <taxon>Metazoa</taxon>
        <taxon>Ecdysozoa</taxon>
        <taxon>Nematoda</taxon>
        <taxon>Chromadorea</taxon>
        <taxon>Rhabditida</taxon>
        <taxon>Tylenchina</taxon>
        <taxon>Cephalobomorpha</taxon>
        <taxon>Cephaloboidea</taxon>
        <taxon>Cephalobidae</taxon>
        <taxon>Acrobeloides</taxon>
    </lineage>
</organism>
<evidence type="ECO:0000256" key="4">
    <source>
        <dbReference type="ARBA" id="ARBA00023136"/>
    </source>
</evidence>
<dbReference type="InterPro" id="IPR017452">
    <property type="entry name" value="GPCR_Rhodpsn_7TM"/>
</dbReference>
<dbReference type="GO" id="GO:0008528">
    <property type="term" value="F:G protein-coupled peptide receptor activity"/>
    <property type="evidence" value="ECO:0007669"/>
    <property type="project" value="InterPro"/>
</dbReference>
<dbReference type="PANTHER" id="PTHR46273:SF9">
    <property type="entry name" value="G-PROTEIN COUPLED RECEPTORS FAMILY 1 PROFILE DOMAIN-CONTAINING PROTEIN"/>
    <property type="match status" value="1"/>
</dbReference>
<feature type="transmembrane region" description="Helical" evidence="5">
    <location>
        <begin position="113"/>
        <end position="136"/>
    </location>
</feature>
<keyword evidence="3 5" id="KW-1133">Transmembrane helix</keyword>
<feature type="transmembrane region" description="Helical" evidence="5">
    <location>
        <begin position="269"/>
        <end position="286"/>
    </location>
</feature>
<feature type="transmembrane region" description="Helical" evidence="5">
    <location>
        <begin position="73"/>
        <end position="93"/>
    </location>
</feature>
<dbReference type="Gene3D" id="1.20.1070.10">
    <property type="entry name" value="Rhodopsin 7-helix transmembrane proteins"/>
    <property type="match status" value="1"/>
</dbReference>
<dbReference type="PROSITE" id="PS50262">
    <property type="entry name" value="G_PROTEIN_RECEP_F1_2"/>
    <property type="match status" value="1"/>
</dbReference>
<dbReference type="CDD" id="cd14978">
    <property type="entry name" value="7tmA_FMRFamide_R-like"/>
    <property type="match status" value="1"/>
</dbReference>
<name>A0A914EBQ1_9BILA</name>
<keyword evidence="4 5" id="KW-0472">Membrane</keyword>
<keyword evidence="2 5" id="KW-0812">Transmembrane</keyword>
<evidence type="ECO:0000313" key="8">
    <source>
        <dbReference type="WBParaSite" id="ACRNAN_scaffold6694.g6768.t1"/>
    </source>
</evidence>
<dbReference type="Pfam" id="PF10324">
    <property type="entry name" value="7TM_GPCR_Srw"/>
    <property type="match status" value="1"/>
</dbReference>
<evidence type="ECO:0000256" key="5">
    <source>
        <dbReference type="SAM" id="Phobius"/>
    </source>
</evidence>
<dbReference type="PANTHER" id="PTHR46273">
    <property type="entry name" value="MYOSUPPRESSIN RECEPTOR 1, ISOFORM B-RELATED"/>
    <property type="match status" value="1"/>
</dbReference>
<evidence type="ECO:0000256" key="1">
    <source>
        <dbReference type="ARBA" id="ARBA00004370"/>
    </source>
</evidence>
<dbReference type="AlphaFoldDB" id="A0A914EBQ1"/>
<dbReference type="WBParaSite" id="ACRNAN_scaffold6694.g6768.t1">
    <property type="protein sequence ID" value="ACRNAN_scaffold6694.g6768.t1"/>
    <property type="gene ID" value="ACRNAN_scaffold6694.g6768"/>
</dbReference>
<dbReference type="InterPro" id="IPR053219">
    <property type="entry name" value="GPCR_Dmsr-1"/>
</dbReference>
<keyword evidence="7" id="KW-1185">Reference proteome</keyword>
<feature type="transmembrane region" description="Helical" evidence="5">
    <location>
        <begin position="157"/>
        <end position="178"/>
    </location>
</feature>
<dbReference type="Proteomes" id="UP000887540">
    <property type="component" value="Unplaced"/>
</dbReference>
<comment type="subcellular location">
    <subcellularLocation>
        <location evidence="1">Membrane</location>
    </subcellularLocation>
</comment>